<keyword evidence="1" id="KW-0805">Transcription regulation</keyword>
<evidence type="ECO:0000256" key="1">
    <source>
        <dbReference type="ARBA" id="ARBA00023015"/>
    </source>
</evidence>
<organism evidence="5 6">
    <name type="scientific">Pseudonocardia lutea</name>
    <dbReference type="NCBI Taxonomy" id="2172015"/>
    <lineage>
        <taxon>Bacteria</taxon>
        <taxon>Bacillati</taxon>
        <taxon>Actinomycetota</taxon>
        <taxon>Actinomycetes</taxon>
        <taxon>Pseudonocardiales</taxon>
        <taxon>Pseudonocardiaceae</taxon>
        <taxon>Pseudonocardia</taxon>
    </lineage>
</organism>
<keyword evidence="6" id="KW-1185">Reference proteome</keyword>
<feature type="domain" description="HTH gntR-type" evidence="4">
    <location>
        <begin position="14"/>
        <end position="81"/>
    </location>
</feature>
<evidence type="ECO:0000313" key="5">
    <source>
        <dbReference type="EMBL" id="MFC5947804.1"/>
    </source>
</evidence>
<dbReference type="CDD" id="cd07377">
    <property type="entry name" value="WHTH_GntR"/>
    <property type="match status" value="1"/>
</dbReference>
<dbReference type="InterPro" id="IPR008920">
    <property type="entry name" value="TF_FadR/GntR_C"/>
</dbReference>
<gene>
    <name evidence="5" type="ORF">ACFQH9_05900</name>
</gene>
<dbReference type="Gene3D" id="1.10.10.10">
    <property type="entry name" value="Winged helix-like DNA-binding domain superfamily/Winged helix DNA-binding domain"/>
    <property type="match status" value="1"/>
</dbReference>
<reference evidence="6" key="1">
    <citation type="journal article" date="2019" name="Int. J. Syst. Evol. Microbiol.">
        <title>The Global Catalogue of Microorganisms (GCM) 10K type strain sequencing project: providing services to taxonomists for standard genome sequencing and annotation.</title>
        <authorList>
            <consortium name="The Broad Institute Genomics Platform"/>
            <consortium name="The Broad Institute Genome Sequencing Center for Infectious Disease"/>
            <person name="Wu L."/>
            <person name="Ma J."/>
        </authorList>
    </citation>
    <scope>NUCLEOTIDE SEQUENCE [LARGE SCALE GENOMIC DNA]</scope>
    <source>
        <strain evidence="6">CGMCC 4.7397</strain>
    </source>
</reference>
<dbReference type="Pfam" id="PF00392">
    <property type="entry name" value="GntR"/>
    <property type="match status" value="1"/>
</dbReference>
<dbReference type="RefSeq" id="WP_379564866.1">
    <property type="nucleotide sequence ID" value="NZ_JBHSQK010000010.1"/>
</dbReference>
<dbReference type="Proteomes" id="UP001596119">
    <property type="component" value="Unassembled WGS sequence"/>
</dbReference>
<dbReference type="InterPro" id="IPR036390">
    <property type="entry name" value="WH_DNA-bd_sf"/>
</dbReference>
<dbReference type="InterPro" id="IPR011711">
    <property type="entry name" value="GntR_C"/>
</dbReference>
<evidence type="ECO:0000313" key="6">
    <source>
        <dbReference type="Proteomes" id="UP001596119"/>
    </source>
</evidence>
<keyword evidence="3" id="KW-0804">Transcription</keyword>
<keyword evidence="2" id="KW-0238">DNA-binding</keyword>
<dbReference type="SMART" id="SM00345">
    <property type="entry name" value="HTH_GNTR"/>
    <property type="match status" value="1"/>
</dbReference>
<name>A0ABW1I5Z8_9PSEU</name>
<dbReference type="PANTHER" id="PTHR43537:SF49">
    <property type="entry name" value="TRANSCRIPTIONAL REGULATORY PROTEIN"/>
    <property type="match status" value="1"/>
</dbReference>
<sequence length="232" mass="25265">MPSSRKRTPAAPVIPLVDEIASVIRERIYTHRYPTGSWLRQEHLSAELGVSRTPLREALRILEQEGLVQVKAGQGARVVTGDLDTLLDAYQLRAVVDGLAARLAAERATRSGVRLLRQAIQIQQATIEPWEPRQYTQSNVDFHEQVLNLSGNDFVLGQSSIIRMTAQVFAPVALVSPDTASRAIGEHSAIADAIEAGDGPGAEHLARDHIEATIAQLRANRGDDSRRTGDAS</sequence>
<accession>A0ABW1I5Z8</accession>
<dbReference type="SUPFAM" id="SSF48008">
    <property type="entry name" value="GntR ligand-binding domain-like"/>
    <property type="match status" value="1"/>
</dbReference>
<dbReference type="SMART" id="SM00895">
    <property type="entry name" value="FCD"/>
    <property type="match status" value="1"/>
</dbReference>
<dbReference type="InterPro" id="IPR000524">
    <property type="entry name" value="Tscrpt_reg_HTH_GntR"/>
</dbReference>
<dbReference type="PRINTS" id="PR00035">
    <property type="entry name" value="HTHGNTR"/>
</dbReference>
<dbReference type="PANTHER" id="PTHR43537">
    <property type="entry name" value="TRANSCRIPTIONAL REGULATOR, GNTR FAMILY"/>
    <property type="match status" value="1"/>
</dbReference>
<dbReference type="InterPro" id="IPR036388">
    <property type="entry name" value="WH-like_DNA-bd_sf"/>
</dbReference>
<dbReference type="SUPFAM" id="SSF46785">
    <property type="entry name" value="Winged helix' DNA-binding domain"/>
    <property type="match status" value="1"/>
</dbReference>
<evidence type="ECO:0000256" key="3">
    <source>
        <dbReference type="ARBA" id="ARBA00023163"/>
    </source>
</evidence>
<dbReference type="EMBL" id="JBHSQK010000010">
    <property type="protein sequence ID" value="MFC5947804.1"/>
    <property type="molecule type" value="Genomic_DNA"/>
</dbReference>
<dbReference type="PROSITE" id="PS50949">
    <property type="entry name" value="HTH_GNTR"/>
    <property type="match status" value="1"/>
</dbReference>
<proteinExistence type="predicted"/>
<evidence type="ECO:0000256" key="2">
    <source>
        <dbReference type="ARBA" id="ARBA00023125"/>
    </source>
</evidence>
<evidence type="ECO:0000259" key="4">
    <source>
        <dbReference type="PROSITE" id="PS50949"/>
    </source>
</evidence>
<protein>
    <submittedName>
        <fullName evidence="5">GntR family transcriptional regulator</fullName>
    </submittedName>
</protein>
<dbReference type="Gene3D" id="1.20.120.530">
    <property type="entry name" value="GntR ligand-binding domain-like"/>
    <property type="match status" value="1"/>
</dbReference>
<comment type="caution">
    <text evidence="5">The sequence shown here is derived from an EMBL/GenBank/DDBJ whole genome shotgun (WGS) entry which is preliminary data.</text>
</comment>
<dbReference type="Pfam" id="PF07729">
    <property type="entry name" value="FCD"/>
    <property type="match status" value="1"/>
</dbReference>